<evidence type="ECO:0000256" key="1">
    <source>
        <dbReference type="SAM" id="MobiDB-lite"/>
    </source>
</evidence>
<dbReference type="EMBL" id="VSRR010060260">
    <property type="protein sequence ID" value="MPC82610.1"/>
    <property type="molecule type" value="Genomic_DNA"/>
</dbReference>
<dbReference type="OrthoDB" id="6346238at2759"/>
<evidence type="ECO:0000313" key="2">
    <source>
        <dbReference type="EMBL" id="MPC82610.1"/>
    </source>
</evidence>
<dbReference type="Proteomes" id="UP000324222">
    <property type="component" value="Unassembled WGS sequence"/>
</dbReference>
<accession>A0A5B7IE06</accession>
<organism evidence="2 3">
    <name type="scientific">Portunus trituberculatus</name>
    <name type="common">Swimming crab</name>
    <name type="synonym">Neptunus trituberculatus</name>
    <dbReference type="NCBI Taxonomy" id="210409"/>
    <lineage>
        <taxon>Eukaryota</taxon>
        <taxon>Metazoa</taxon>
        <taxon>Ecdysozoa</taxon>
        <taxon>Arthropoda</taxon>
        <taxon>Crustacea</taxon>
        <taxon>Multicrustacea</taxon>
        <taxon>Malacostraca</taxon>
        <taxon>Eumalacostraca</taxon>
        <taxon>Eucarida</taxon>
        <taxon>Decapoda</taxon>
        <taxon>Pleocyemata</taxon>
        <taxon>Brachyura</taxon>
        <taxon>Eubrachyura</taxon>
        <taxon>Portunoidea</taxon>
        <taxon>Portunidae</taxon>
        <taxon>Portuninae</taxon>
        <taxon>Portunus</taxon>
    </lineage>
</organism>
<protein>
    <submittedName>
        <fullName evidence="2">Uncharacterized protein</fullName>
    </submittedName>
</protein>
<feature type="compositionally biased region" description="Acidic residues" evidence="1">
    <location>
        <begin position="53"/>
        <end position="62"/>
    </location>
</feature>
<dbReference type="AlphaFoldDB" id="A0A5B7IE06"/>
<gene>
    <name evidence="2" type="ORF">E2C01_077285</name>
</gene>
<reference evidence="2 3" key="1">
    <citation type="submission" date="2019-05" db="EMBL/GenBank/DDBJ databases">
        <title>Another draft genome of Portunus trituberculatus and its Hox gene families provides insights of decapod evolution.</title>
        <authorList>
            <person name="Jeong J.-H."/>
            <person name="Song I."/>
            <person name="Kim S."/>
            <person name="Choi T."/>
            <person name="Kim D."/>
            <person name="Ryu S."/>
            <person name="Kim W."/>
        </authorList>
    </citation>
    <scope>NUCLEOTIDE SEQUENCE [LARGE SCALE GENOMIC DNA]</scope>
    <source>
        <tissue evidence="2">Muscle</tissue>
    </source>
</reference>
<name>A0A5B7IE06_PORTR</name>
<evidence type="ECO:0000313" key="3">
    <source>
        <dbReference type="Proteomes" id="UP000324222"/>
    </source>
</evidence>
<sequence length="108" mass="12436">MYFTLFCRSTLPQPRQVINLKQMISDYTRLEDNIGDIGKGPPRAPSSQAEQQAGEEEEGSDLWDEKSVKPTIMLPHFSGEFRDLANIIQRVLFLLHLTHVYLISRTLF</sequence>
<keyword evidence="3" id="KW-1185">Reference proteome</keyword>
<comment type="caution">
    <text evidence="2">The sequence shown here is derived from an EMBL/GenBank/DDBJ whole genome shotgun (WGS) entry which is preliminary data.</text>
</comment>
<proteinExistence type="predicted"/>
<feature type="region of interest" description="Disordered" evidence="1">
    <location>
        <begin position="32"/>
        <end position="62"/>
    </location>
</feature>